<accession>A0A7W9VUS1</accession>
<evidence type="ECO:0000256" key="1">
    <source>
        <dbReference type="SAM" id="MobiDB-lite"/>
    </source>
</evidence>
<keyword evidence="4" id="KW-1185">Reference proteome</keyword>
<sequence length="202" mass="22131">MRVLFLLVLLAGAALGLWPWAVQNFSGSEIGTWSVYRDGRFLAAEVGLSASDAPVRVLVDLTMWRPHATQSGMALLAITGTYNDRVILDEGLTFRANPTPRQKSPQITERIFRDDAGLIDPVQPGNYRFVLRLGDKVDADIKAVDLVLRRESGSADPRMLQAGLSLMGIGFIGLIVAFRRSGKRDEKKNSAPPPRWGRDGGS</sequence>
<dbReference type="EMBL" id="JACHEU010000001">
    <property type="protein sequence ID" value="MBB6013069.1"/>
    <property type="molecule type" value="Genomic_DNA"/>
</dbReference>
<feature type="region of interest" description="Disordered" evidence="1">
    <location>
        <begin position="183"/>
        <end position="202"/>
    </location>
</feature>
<evidence type="ECO:0000313" key="3">
    <source>
        <dbReference type="EMBL" id="MBB6013069.1"/>
    </source>
</evidence>
<reference evidence="3 4" key="1">
    <citation type="submission" date="2020-08" db="EMBL/GenBank/DDBJ databases">
        <title>Genomic Encyclopedia of Type Strains, Phase IV (KMG-IV): sequencing the most valuable type-strain genomes for metagenomic binning, comparative biology and taxonomic classification.</title>
        <authorList>
            <person name="Goeker M."/>
        </authorList>
    </citation>
    <scope>NUCLEOTIDE SEQUENCE [LARGE SCALE GENOMIC DNA]</scope>
    <source>
        <strain evidence="3 4">DSM 11099</strain>
    </source>
</reference>
<organism evidence="3 4">
    <name type="scientific">Aquamicrobium lusatiense</name>
    <dbReference type="NCBI Taxonomy" id="89772"/>
    <lineage>
        <taxon>Bacteria</taxon>
        <taxon>Pseudomonadati</taxon>
        <taxon>Pseudomonadota</taxon>
        <taxon>Alphaproteobacteria</taxon>
        <taxon>Hyphomicrobiales</taxon>
        <taxon>Phyllobacteriaceae</taxon>
        <taxon>Aquamicrobium</taxon>
    </lineage>
</organism>
<keyword evidence="2" id="KW-1133">Transmembrane helix</keyword>
<protein>
    <submittedName>
        <fullName evidence="3">Uncharacterized protein</fullName>
    </submittedName>
</protein>
<evidence type="ECO:0000256" key="2">
    <source>
        <dbReference type="SAM" id="Phobius"/>
    </source>
</evidence>
<comment type="caution">
    <text evidence="3">The sequence shown here is derived from an EMBL/GenBank/DDBJ whole genome shotgun (WGS) entry which is preliminary data.</text>
</comment>
<dbReference type="Proteomes" id="UP000533306">
    <property type="component" value="Unassembled WGS sequence"/>
</dbReference>
<dbReference type="RefSeq" id="WP_183830431.1">
    <property type="nucleotide sequence ID" value="NZ_JACHEU010000001.1"/>
</dbReference>
<keyword evidence="2" id="KW-0472">Membrane</keyword>
<dbReference type="AlphaFoldDB" id="A0A7W9VUS1"/>
<gene>
    <name evidence="3" type="ORF">HNR59_002414</name>
</gene>
<evidence type="ECO:0000313" key="4">
    <source>
        <dbReference type="Proteomes" id="UP000533306"/>
    </source>
</evidence>
<name>A0A7W9VUS1_9HYPH</name>
<proteinExistence type="predicted"/>
<feature type="transmembrane region" description="Helical" evidence="2">
    <location>
        <begin position="159"/>
        <end position="178"/>
    </location>
</feature>
<keyword evidence="2" id="KW-0812">Transmembrane</keyword>